<feature type="region of interest" description="Disordered" evidence="1">
    <location>
        <begin position="1"/>
        <end position="43"/>
    </location>
</feature>
<gene>
    <name evidence="2" type="ORF">CDEST_07859</name>
</gene>
<feature type="compositionally biased region" description="Polar residues" evidence="1">
    <location>
        <begin position="1"/>
        <end position="12"/>
    </location>
</feature>
<protein>
    <submittedName>
        <fullName evidence="2">Uncharacterized protein</fullName>
    </submittedName>
</protein>
<dbReference type="RefSeq" id="XP_062780069.1">
    <property type="nucleotide sequence ID" value="XM_062924018.1"/>
</dbReference>
<organism evidence="2 3">
    <name type="scientific">Colletotrichum destructivum</name>
    <dbReference type="NCBI Taxonomy" id="34406"/>
    <lineage>
        <taxon>Eukaryota</taxon>
        <taxon>Fungi</taxon>
        <taxon>Dikarya</taxon>
        <taxon>Ascomycota</taxon>
        <taxon>Pezizomycotina</taxon>
        <taxon>Sordariomycetes</taxon>
        <taxon>Hypocreomycetidae</taxon>
        <taxon>Glomerellales</taxon>
        <taxon>Glomerellaceae</taxon>
        <taxon>Colletotrichum</taxon>
        <taxon>Colletotrichum destructivum species complex</taxon>
    </lineage>
</organism>
<dbReference type="Proteomes" id="UP001322277">
    <property type="component" value="Chromosome 5"/>
</dbReference>
<name>A0AAX4IIE3_9PEZI</name>
<proteinExistence type="predicted"/>
<evidence type="ECO:0000256" key="1">
    <source>
        <dbReference type="SAM" id="MobiDB-lite"/>
    </source>
</evidence>
<dbReference type="AlphaFoldDB" id="A0AAX4IIE3"/>
<dbReference type="GeneID" id="87944362"/>
<accession>A0AAX4IIE3</accession>
<dbReference type="KEGG" id="cdet:87944362"/>
<evidence type="ECO:0000313" key="2">
    <source>
        <dbReference type="EMBL" id="WQF82845.1"/>
    </source>
</evidence>
<keyword evidence="3" id="KW-1185">Reference proteome</keyword>
<evidence type="ECO:0000313" key="3">
    <source>
        <dbReference type="Proteomes" id="UP001322277"/>
    </source>
</evidence>
<sequence>MGTIRNSESQKLASPRSPTRPAAFPRSLHASSRMDGGGKASAPLEHHLIAVILKGVGSG</sequence>
<dbReference type="EMBL" id="CP137309">
    <property type="protein sequence ID" value="WQF82845.1"/>
    <property type="molecule type" value="Genomic_DNA"/>
</dbReference>
<reference evidence="3" key="1">
    <citation type="journal article" date="2023" name="bioRxiv">
        <title>Complete genome of the Medicago anthracnose fungus, Colletotrichum destructivum, reveals a mini-chromosome-like region within a core chromosome.</title>
        <authorList>
            <person name="Lapalu N."/>
            <person name="Simon A."/>
            <person name="Lu A."/>
            <person name="Plaumann P.-L."/>
            <person name="Amselem J."/>
            <person name="Pigne S."/>
            <person name="Auger A."/>
            <person name="Koch C."/>
            <person name="Dallery J.-F."/>
            <person name="O'Connell R.J."/>
        </authorList>
    </citation>
    <scope>NUCLEOTIDE SEQUENCE [LARGE SCALE GENOMIC DNA]</scope>
    <source>
        <strain evidence="3">CBS 520.97</strain>
    </source>
</reference>